<name>A0AAV1TKI2_9STRA</name>
<reference evidence="2" key="1">
    <citation type="submission" date="2024-01" db="EMBL/GenBank/DDBJ databases">
        <authorList>
            <person name="Webb A."/>
        </authorList>
    </citation>
    <scope>NUCLEOTIDE SEQUENCE</scope>
    <source>
        <strain evidence="2">Pm1</strain>
    </source>
</reference>
<proteinExistence type="predicted"/>
<feature type="compositionally biased region" description="Polar residues" evidence="1">
    <location>
        <begin position="34"/>
        <end position="51"/>
    </location>
</feature>
<sequence>MSSSPNERQDFREYPETGQVVDYGSDTSVPGDAKTTSDTYMPEVQPSTTLSPFDERDDTNAPLAPYSTPDSDDAIITSPIDEHQEFDVQREESVRCNAQMFTTIASQRDYVITPHSVDEHLSQTTGQILAAWGIGPEATSPEEETSGQALRERYMDPYVTKKGPYKARLEMQAHGAPVPPIKVYPFSCLQAKQRTKKTKTSFDRCTALVTLAVCAL</sequence>
<dbReference type="Proteomes" id="UP001162060">
    <property type="component" value="Unassembled WGS sequence"/>
</dbReference>
<evidence type="ECO:0000313" key="2">
    <source>
        <dbReference type="EMBL" id="CAK7922938.1"/>
    </source>
</evidence>
<protein>
    <submittedName>
        <fullName evidence="2">Uncharacterized protein</fullName>
    </submittedName>
</protein>
<evidence type="ECO:0000256" key="1">
    <source>
        <dbReference type="SAM" id="MobiDB-lite"/>
    </source>
</evidence>
<evidence type="ECO:0000313" key="3">
    <source>
        <dbReference type="Proteomes" id="UP001162060"/>
    </source>
</evidence>
<feature type="region of interest" description="Disordered" evidence="1">
    <location>
        <begin position="1"/>
        <end position="71"/>
    </location>
</feature>
<organism evidence="2 3">
    <name type="scientific">Peronospora matthiolae</name>
    <dbReference type="NCBI Taxonomy" id="2874970"/>
    <lineage>
        <taxon>Eukaryota</taxon>
        <taxon>Sar</taxon>
        <taxon>Stramenopiles</taxon>
        <taxon>Oomycota</taxon>
        <taxon>Peronosporomycetes</taxon>
        <taxon>Peronosporales</taxon>
        <taxon>Peronosporaceae</taxon>
        <taxon>Peronospora</taxon>
    </lineage>
</organism>
<accession>A0AAV1TKI2</accession>
<dbReference type="AlphaFoldDB" id="A0AAV1TKI2"/>
<dbReference type="EMBL" id="CAKLBY020000066">
    <property type="protein sequence ID" value="CAK7922938.1"/>
    <property type="molecule type" value="Genomic_DNA"/>
</dbReference>
<comment type="caution">
    <text evidence="2">The sequence shown here is derived from an EMBL/GenBank/DDBJ whole genome shotgun (WGS) entry which is preliminary data.</text>
</comment>
<gene>
    <name evidence="2" type="ORF">PM001_LOCUS8109</name>
</gene>